<evidence type="ECO:0000313" key="4">
    <source>
        <dbReference type="Proteomes" id="UP000777265"/>
    </source>
</evidence>
<dbReference type="SUPFAM" id="SSF49764">
    <property type="entry name" value="HSP20-like chaperones"/>
    <property type="match status" value="1"/>
</dbReference>
<dbReference type="InterPro" id="IPR002068">
    <property type="entry name" value="A-crystallin/Hsp20_dom"/>
</dbReference>
<reference evidence="3" key="2">
    <citation type="submission" date="2020-01" db="EMBL/GenBank/DDBJ databases">
        <authorList>
            <person name="Campanaro S."/>
        </authorList>
    </citation>
    <scope>NUCLEOTIDE SEQUENCE</scope>
    <source>
        <strain evidence="3">AS06rmzACSIP_7</strain>
    </source>
</reference>
<dbReference type="AlphaFoldDB" id="A0A351U7Z2"/>
<gene>
    <name evidence="3" type="ORF">GXY80_01590</name>
</gene>
<accession>A0A351U7Z2</accession>
<dbReference type="InterPro" id="IPR007052">
    <property type="entry name" value="CS_dom"/>
</dbReference>
<name>A0A351U7Z2_9BACT</name>
<sequence length="149" mass="16894">MALTPWRGLWESRFPSLRDEMDKLFEDFFGKAGFPSIAEGAWVPPVDIHETKKDVVVVVDIPGLDPKDVAISILEDRLTVKGERKKEEETKDADYYRSERVYGSFQRILQLPSEVVGDKAKASYKDGVLKVTIPKSQKSVPKEVKVEVQ</sequence>
<comment type="caution">
    <text evidence="3">The sequence shown here is derived from an EMBL/GenBank/DDBJ whole genome shotgun (WGS) entry which is preliminary data.</text>
</comment>
<dbReference type="CDD" id="cd06464">
    <property type="entry name" value="ACD_sHsps-like"/>
    <property type="match status" value="1"/>
</dbReference>
<dbReference type="Proteomes" id="UP000777265">
    <property type="component" value="Unassembled WGS sequence"/>
</dbReference>
<evidence type="ECO:0000256" key="2">
    <source>
        <dbReference type="RuleBase" id="RU003616"/>
    </source>
</evidence>
<dbReference type="PANTHER" id="PTHR11527">
    <property type="entry name" value="HEAT-SHOCK PROTEIN 20 FAMILY MEMBER"/>
    <property type="match status" value="1"/>
</dbReference>
<dbReference type="EMBL" id="JAAYEE010000028">
    <property type="protein sequence ID" value="NLW34163.1"/>
    <property type="molecule type" value="Genomic_DNA"/>
</dbReference>
<dbReference type="STRING" id="909663.GCA_000512235_02688"/>
<dbReference type="PROSITE" id="PS01031">
    <property type="entry name" value="SHSP"/>
    <property type="match status" value="1"/>
</dbReference>
<comment type="similarity">
    <text evidence="1 2">Belongs to the small heat shock protein (HSP20) family.</text>
</comment>
<dbReference type="Pfam" id="PF00011">
    <property type="entry name" value="HSP20"/>
    <property type="match status" value="1"/>
</dbReference>
<organism evidence="3 4">
    <name type="scientific">Syntrophorhabdus aromaticivorans</name>
    <dbReference type="NCBI Taxonomy" id="328301"/>
    <lineage>
        <taxon>Bacteria</taxon>
        <taxon>Pseudomonadati</taxon>
        <taxon>Thermodesulfobacteriota</taxon>
        <taxon>Syntrophorhabdia</taxon>
        <taxon>Syntrophorhabdales</taxon>
        <taxon>Syntrophorhabdaceae</taxon>
        <taxon>Syntrophorhabdus</taxon>
    </lineage>
</organism>
<dbReference type="Gene3D" id="2.60.40.790">
    <property type="match status" value="1"/>
</dbReference>
<dbReference type="InterPro" id="IPR008978">
    <property type="entry name" value="HSP20-like_chaperone"/>
</dbReference>
<proteinExistence type="inferred from homology"/>
<protein>
    <submittedName>
        <fullName evidence="3">Hsp20/alpha crystallin family protein</fullName>
    </submittedName>
</protein>
<dbReference type="InterPro" id="IPR031107">
    <property type="entry name" value="Small_HSP"/>
</dbReference>
<dbReference type="PROSITE" id="PS51203">
    <property type="entry name" value="CS"/>
    <property type="match status" value="1"/>
</dbReference>
<evidence type="ECO:0000256" key="1">
    <source>
        <dbReference type="PROSITE-ProRule" id="PRU00285"/>
    </source>
</evidence>
<evidence type="ECO:0000313" key="3">
    <source>
        <dbReference type="EMBL" id="NLW34163.1"/>
    </source>
</evidence>
<reference evidence="3" key="1">
    <citation type="journal article" date="2020" name="Biotechnol. Biofuels">
        <title>New insights from the biogas microbiome by comprehensive genome-resolved metagenomics of nearly 1600 species originating from multiple anaerobic digesters.</title>
        <authorList>
            <person name="Campanaro S."/>
            <person name="Treu L."/>
            <person name="Rodriguez-R L.M."/>
            <person name="Kovalovszki A."/>
            <person name="Ziels R.M."/>
            <person name="Maus I."/>
            <person name="Zhu X."/>
            <person name="Kougias P.G."/>
            <person name="Basile A."/>
            <person name="Luo G."/>
            <person name="Schluter A."/>
            <person name="Konstantinidis K.T."/>
            <person name="Angelidaki I."/>
        </authorList>
    </citation>
    <scope>NUCLEOTIDE SEQUENCE</scope>
    <source>
        <strain evidence="3">AS06rmzACSIP_7</strain>
    </source>
</reference>